<sequence>MNIHSLLIPNRAYLKPHLKGLPSALTDTISDEWFARLAQPATPASWLRSPEANAWLNMTTEAIREIGMPRRLLLDEDSIHEKAKALARRATWLRRCGASLADVEALAGLYHLHLPDWTRQPHTEESVWSRAADPSFWRRQIRTAHARLAERGARLAGRVHNRAGLYASDDAVKRKRARKRRNNELLSTLLVVNELGQEFSLADLAAVSPSNPIIRRAELMVRLRGFETYAKEQGHACDFYTLTRPGSYHARLSKSGAPNPNYDPKVGPREAQAHLQRVWSRARAKLHRKDIRVYGFRVAEPHHDGTPHWHMVLFFDEAERKEIRRILRHYALQIDPLEKGAWRRRCTFKRIDMVRGSACGYVAKYISKNVDGRAASGGDLPDYDGESNPANPARFCETALRVEAWAGWGIRQFQQIGCVPVTVWRELRRLDPDEVRAELAPLAHAADASDWAEYVRLQGGAQISRKDLRCRPYREAVTNRYGEESAIVRGVELSLGRHPALDVPMTDITISRVHTWTLTTQAGAADGHVTRAQREAYGGASRPWTRVNNCTQNEIRIASRTAFRDGLLDEQDSSADFDGSSPPSDSPWIH</sequence>
<dbReference type="EMBL" id="UIGR01000001">
    <property type="protein sequence ID" value="SUX32415.1"/>
    <property type="molecule type" value="Genomic_DNA"/>
</dbReference>
<evidence type="ECO:0000256" key="2">
    <source>
        <dbReference type="ARBA" id="ARBA00009260"/>
    </source>
</evidence>
<name>A0AAX2M7I0_CHRVL</name>
<organism evidence="9 10">
    <name type="scientific">Chromobacterium violaceum</name>
    <dbReference type="NCBI Taxonomy" id="536"/>
    <lineage>
        <taxon>Bacteria</taxon>
        <taxon>Pseudomonadati</taxon>
        <taxon>Pseudomonadota</taxon>
        <taxon>Betaproteobacteria</taxon>
        <taxon>Neisseriales</taxon>
        <taxon>Chromobacteriaceae</taxon>
        <taxon>Chromobacterium</taxon>
    </lineage>
</organism>
<keyword evidence="5" id="KW-0255">Endonuclease</keyword>
<keyword evidence="4" id="KW-0540">Nuclease</keyword>
<evidence type="ECO:0000256" key="5">
    <source>
        <dbReference type="ARBA" id="ARBA00022759"/>
    </source>
</evidence>
<evidence type="ECO:0000256" key="3">
    <source>
        <dbReference type="ARBA" id="ARBA00022705"/>
    </source>
</evidence>
<dbReference type="Proteomes" id="UP000254029">
    <property type="component" value="Unassembled WGS sequence"/>
</dbReference>
<keyword evidence="3" id="KW-0235">DNA replication</keyword>
<dbReference type="AlphaFoldDB" id="A0AAX2M7I0"/>
<accession>A0AAX2M7I0</accession>
<comment type="similarity">
    <text evidence="2">Belongs to the phage GPA family.</text>
</comment>
<feature type="domain" description="Replication gene A protein-like" evidence="8">
    <location>
        <begin position="115"/>
        <end position="373"/>
    </location>
</feature>
<dbReference type="InterPro" id="IPR008766">
    <property type="entry name" value="Replication_gene_A-like"/>
</dbReference>
<dbReference type="GO" id="GO:0004519">
    <property type="term" value="F:endonuclease activity"/>
    <property type="evidence" value="ECO:0007669"/>
    <property type="project" value="UniProtKB-KW"/>
</dbReference>
<dbReference type="GO" id="GO:0006260">
    <property type="term" value="P:DNA replication"/>
    <property type="evidence" value="ECO:0007669"/>
    <property type="project" value="UniProtKB-KW"/>
</dbReference>
<dbReference type="RefSeq" id="WP_076228456.1">
    <property type="nucleotide sequence ID" value="NZ_JBHMEH010000127.1"/>
</dbReference>
<evidence type="ECO:0000256" key="1">
    <source>
        <dbReference type="ARBA" id="ARBA00003293"/>
    </source>
</evidence>
<evidence type="ECO:0000259" key="8">
    <source>
        <dbReference type="Pfam" id="PF05840"/>
    </source>
</evidence>
<feature type="region of interest" description="Disordered" evidence="7">
    <location>
        <begin position="569"/>
        <end position="590"/>
    </location>
</feature>
<reference evidence="9 10" key="1">
    <citation type="submission" date="2018-06" db="EMBL/GenBank/DDBJ databases">
        <authorList>
            <consortium name="Pathogen Informatics"/>
            <person name="Doyle S."/>
        </authorList>
    </citation>
    <scope>NUCLEOTIDE SEQUENCE [LARGE SCALE GENOMIC DNA]</scope>
    <source>
        <strain evidence="9 10">NCTC8684</strain>
    </source>
</reference>
<proteinExistence type="inferred from homology"/>
<gene>
    <name evidence="9" type="ORF">NCTC8684_01492</name>
</gene>
<comment type="function">
    <text evidence="1">Possible endonuclease which induces a single-strand cut and initiates DNA replication.</text>
</comment>
<evidence type="ECO:0000256" key="6">
    <source>
        <dbReference type="ARBA" id="ARBA00022801"/>
    </source>
</evidence>
<dbReference type="GO" id="GO:0016787">
    <property type="term" value="F:hydrolase activity"/>
    <property type="evidence" value="ECO:0007669"/>
    <property type="project" value="UniProtKB-KW"/>
</dbReference>
<evidence type="ECO:0000313" key="9">
    <source>
        <dbReference type="EMBL" id="SUX32415.1"/>
    </source>
</evidence>
<evidence type="ECO:0000256" key="4">
    <source>
        <dbReference type="ARBA" id="ARBA00022722"/>
    </source>
</evidence>
<protein>
    <submittedName>
        <fullName evidence="9">Bacteriophage replication gene A protein (GPA)</fullName>
    </submittedName>
</protein>
<keyword evidence="6" id="KW-0378">Hydrolase</keyword>
<comment type="caution">
    <text evidence="9">The sequence shown here is derived from an EMBL/GenBank/DDBJ whole genome shotgun (WGS) entry which is preliminary data.</text>
</comment>
<evidence type="ECO:0000256" key="7">
    <source>
        <dbReference type="SAM" id="MobiDB-lite"/>
    </source>
</evidence>
<evidence type="ECO:0000313" key="10">
    <source>
        <dbReference type="Proteomes" id="UP000254029"/>
    </source>
</evidence>
<dbReference type="Pfam" id="PF05840">
    <property type="entry name" value="Phage_GPA"/>
    <property type="match status" value="1"/>
</dbReference>
<feature type="compositionally biased region" description="Low complexity" evidence="7">
    <location>
        <begin position="576"/>
        <end position="590"/>
    </location>
</feature>